<keyword evidence="2" id="KW-1185">Reference proteome</keyword>
<gene>
    <name evidence="1" type="ORF">ACFOND_14635</name>
</gene>
<organism evidence="1 2">
    <name type="scientific">Reinekea marina</name>
    <dbReference type="NCBI Taxonomy" id="1310421"/>
    <lineage>
        <taxon>Bacteria</taxon>
        <taxon>Pseudomonadati</taxon>
        <taxon>Pseudomonadota</taxon>
        <taxon>Gammaproteobacteria</taxon>
        <taxon>Oceanospirillales</taxon>
        <taxon>Saccharospirillaceae</taxon>
        <taxon>Reinekea</taxon>
    </lineage>
</organism>
<sequence length="74" mass="8458">MEVAEIKQRIEIEGLEIIRRYPSDEALVDYPREKLNRNIEAHKADGSLVWIIQECPAGGATEDKAYMDMHVEDG</sequence>
<name>A0ABV7WVG2_9GAMM</name>
<proteinExistence type="predicted"/>
<protein>
    <recommendedName>
        <fullName evidence="3">Phytanoyl-CoA dioxygenase</fullName>
    </recommendedName>
</protein>
<comment type="caution">
    <text evidence="1">The sequence shown here is derived from an EMBL/GenBank/DDBJ whole genome shotgun (WGS) entry which is preliminary data.</text>
</comment>
<dbReference type="RefSeq" id="WP_377363409.1">
    <property type="nucleotide sequence ID" value="NZ_JBHRYN010000059.1"/>
</dbReference>
<reference evidence="2" key="1">
    <citation type="journal article" date="2019" name="Int. J. Syst. Evol. Microbiol.">
        <title>The Global Catalogue of Microorganisms (GCM) 10K type strain sequencing project: providing services to taxonomists for standard genome sequencing and annotation.</title>
        <authorList>
            <consortium name="The Broad Institute Genomics Platform"/>
            <consortium name="The Broad Institute Genome Sequencing Center for Infectious Disease"/>
            <person name="Wu L."/>
            <person name="Ma J."/>
        </authorList>
    </citation>
    <scope>NUCLEOTIDE SEQUENCE [LARGE SCALE GENOMIC DNA]</scope>
    <source>
        <strain evidence="2">CECT 8288</strain>
    </source>
</reference>
<accession>A0ABV7WVG2</accession>
<dbReference type="Proteomes" id="UP001595710">
    <property type="component" value="Unassembled WGS sequence"/>
</dbReference>
<evidence type="ECO:0000313" key="2">
    <source>
        <dbReference type="Proteomes" id="UP001595710"/>
    </source>
</evidence>
<dbReference type="EMBL" id="JBHRYN010000059">
    <property type="protein sequence ID" value="MFC3702869.1"/>
    <property type="molecule type" value="Genomic_DNA"/>
</dbReference>
<feature type="non-terminal residue" evidence="1">
    <location>
        <position position="74"/>
    </location>
</feature>
<evidence type="ECO:0000313" key="1">
    <source>
        <dbReference type="EMBL" id="MFC3702869.1"/>
    </source>
</evidence>
<evidence type="ECO:0008006" key="3">
    <source>
        <dbReference type="Google" id="ProtNLM"/>
    </source>
</evidence>